<gene>
    <name evidence="8" type="ORF">J2S63_002744</name>
</gene>
<dbReference type="EC" id="2.2.1.6" evidence="8"/>
<dbReference type="SUPFAM" id="SSF52518">
    <property type="entry name" value="Thiamin diphosphate-binding fold (THDP-binding)"/>
    <property type="match status" value="2"/>
</dbReference>
<feature type="domain" description="Thiamine pyrophosphate enzyme TPP-binding" evidence="6">
    <location>
        <begin position="381"/>
        <end position="523"/>
    </location>
</feature>
<dbReference type="Gene3D" id="3.40.50.970">
    <property type="match status" value="2"/>
</dbReference>
<evidence type="ECO:0000259" key="7">
    <source>
        <dbReference type="Pfam" id="PF02776"/>
    </source>
</evidence>
<dbReference type="InterPro" id="IPR029035">
    <property type="entry name" value="DHS-like_NAD/FAD-binding_dom"/>
</dbReference>
<dbReference type="CDD" id="cd07035">
    <property type="entry name" value="TPP_PYR_POX_like"/>
    <property type="match status" value="1"/>
</dbReference>
<dbReference type="GO" id="GO:0003984">
    <property type="term" value="F:acetolactate synthase activity"/>
    <property type="evidence" value="ECO:0007669"/>
    <property type="project" value="UniProtKB-EC"/>
</dbReference>
<comment type="caution">
    <text evidence="8">The sequence shown here is derived from an EMBL/GenBank/DDBJ whole genome shotgun (WGS) entry which is preliminary data.</text>
</comment>
<dbReference type="CDD" id="cd00568">
    <property type="entry name" value="TPP_enzymes"/>
    <property type="match status" value="1"/>
</dbReference>
<evidence type="ECO:0000256" key="2">
    <source>
        <dbReference type="ARBA" id="ARBA00007812"/>
    </source>
</evidence>
<keyword evidence="3 4" id="KW-0786">Thiamine pyrophosphate</keyword>
<keyword evidence="8" id="KW-0808">Transferase</keyword>
<reference evidence="8 9" key="1">
    <citation type="submission" date="2023-07" db="EMBL/GenBank/DDBJ databases">
        <title>Sequencing the genomes of 1000 actinobacteria strains.</title>
        <authorList>
            <person name="Klenk H.-P."/>
        </authorList>
    </citation>
    <scope>NUCLEOTIDE SEQUENCE [LARGE SCALE GENOMIC DNA]</scope>
    <source>
        <strain evidence="8 9">DSM 19426</strain>
    </source>
</reference>
<comment type="cofactor">
    <cofactor evidence="1">
        <name>thiamine diphosphate</name>
        <dbReference type="ChEBI" id="CHEBI:58937"/>
    </cofactor>
</comment>
<dbReference type="Proteomes" id="UP001183648">
    <property type="component" value="Unassembled WGS sequence"/>
</dbReference>
<sequence length="531" mass="54736">MTSTQMTGGQALVAALVDHGVDVVFGIPGTHNLEIYKHLSEQGVRHVSTRHEQGAGYAADGYARTTGRVGVAVVTSGPALLNTATAVAQAWSDSVPVLVVSPGLPLRHPASGNGLLHETRDQGAALRAVAQASLRATSVAEIPTVVAQAFALMTSGRPRPVHLEVPLDVLAETGEVTPVAPLPRAVALPGEAALTSAVARLEAARRPLLVVGGGARAAAAEVQALAERLRAPVVTTTNGKGVLAEDHELSLGAGVHLPAVRALVEESDLVLAIGTELAPADLWFGPLPVDGKLVRVDVDPVGMVTNASPDVALLGDCAATLGELAKRVGHRSTDAVDVPLWRDRKRTDSRREGAEWTTLVDAMGRVLPRDVVLSTDNAMACYYGAMANVATHTPASFLFPTGYGTLGYGLPAAIGAKVGDPDRPVVAMLGDGGVMFTVQELATAAVLALPLPVVVVDNGGYGEIRNEMADRDDPVHAVDFPAPDFAALGRALGCHGVTVDDPAAVGSALEEALAADRPTVIHVRMPEGVTA</sequence>
<evidence type="ECO:0000313" key="9">
    <source>
        <dbReference type="Proteomes" id="UP001183648"/>
    </source>
</evidence>
<evidence type="ECO:0000259" key="5">
    <source>
        <dbReference type="Pfam" id="PF00205"/>
    </source>
</evidence>
<dbReference type="Pfam" id="PF02775">
    <property type="entry name" value="TPP_enzyme_C"/>
    <property type="match status" value="1"/>
</dbReference>
<organism evidence="8 9">
    <name type="scientific">Nocardioides marmoribigeumensis</name>
    <dbReference type="NCBI Taxonomy" id="433649"/>
    <lineage>
        <taxon>Bacteria</taxon>
        <taxon>Bacillati</taxon>
        <taxon>Actinomycetota</taxon>
        <taxon>Actinomycetes</taxon>
        <taxon>Propionibacteriales</taxon>
        <taxon>Nocardioidaceae</taxon>
        <taxon>Nocardioides</taxon>
    </lineage>
</organism>
<feature type="domain" description="Thiamine pyrophosphate enzyme N-terminal TPP-binding" evidence="7">
    <location>
        <begin position="6"/>
        <end position="106"/>
    </location>
</feature>
<dbReference type="InterPro" id="IPR011766">
    <property type="entry name" value="TPP_enzyme_TPP-bd"/>
</dbReference>
<dbReference type="Pfam" id="PF02776">
    <property type="entry name" value="TPP_enzyme_N"/>
    <property type="match status" value="1"/>
</dbReference>
<name>A0ABU2BXR8_9ACTN</name>
<accession>A0ABU2BXR8</accession>
<evidence type="ECO:0000259" key="6">
    <source>
        <dbReference type="Pfam" id="PF02775"/>
    </source>
</evidence>
<dbReference type="InterPro" id="IPR029061">
    <property type="entry name" value="THDP-binding"/>
</dbReference>
<dbReference type="PROSITE" id="PS00187">
    <property type="entry name" value="TPP_ENZYMES"/>
    <property type="match status" value="1"/>
</dbReference>
<dbReference type="InterPro" id="IPR012001">
    <property type="entry name" value="Thiamin_PyroP_enz_TPP-bd_dom"/>
</dbReference>
<dbReference type="InterPro" id="IPR000399">
    <property type="entry name" value="TPP-bd_CS"/>
</dbReference>
<dbReference type="PANTHER" id="PTHR18968">
    <property type="entry name" value="THIAMINE PYROPHOSPHATE ENZYMES"/>
    <property type="match status" value="1"/>
</dbReference>
<dbReference type="Pfam" id="PF00205">
    <property type="entry name" value="TPP_enzyme_M"/>
    <property type="match status" value="1"/>
</dbReference>
<dbReference type="NCBIfam" id="NF005712">
    <property type="entry name" value="PRK07524.1"/>
    <property type="match status" value="1"/>
</dbReference>
<dbReference type="SUPFAM" id="SSF52467">
    <property type="entry name" value="DHS-like NAD/FAD-binding domain"/>
    <property type="match status" value="1"/>
</dbReference>
<dbReference type="EMBL" id="JAVDYG010000001">
    <property type="protein sequence ID" value="MDR7363191.1"/>
    <property type="molecule type" value="Genomic_DNA"/>
</dbReference>
<evidence type="ECO:0000256" key="4">
    <source>
        <dbReference type="RuleBase" id="RU362132"/>
    </source>
</evidence>
<evidence type="ECO:0000313" key="8">
    <source>
        <dbReference type="EMBL" id="MDR7363191.1"/>
    </source>
</evidence>
<evidence type="ECO:0000256" key="1">
    <source>
        <dbReference type="ARBA" id="ARBA00001964"/>
    </source>
</evidence>
<keyword evidence="9" id="KW-1185">Reference proteome</keyword>
<proteinExistence type="inferred from homology"/>
<dbReference type="RefSeq" id="WP_310303260.1">
    <property type="nucleotide sequence ID" value="NZ_BAAAPS010000003.1"/>
</dbReference>
<comment type="similarity">
    <text evidence="2 4">Belongs to the TPP enzyme family.</text>
</comment>
<dbReference type="PANTHER" id="PTHR18968:SF13">
    <property type="entry name" value="ACETOLACTATE SYNTHASE CATALYTIC SUBUNIT, MITOCHONDRIAL"/>
    <property type="match status" value="1"/>
</dbReference>
<dbReference type="Gene3D" id="3.40.50.1220">
    <property type="entry name" value="TPP-binding domain"/>
    <property type="match status" value="1"/>
</dbReference>
<dbReference type="InterPro" id="IPR012000">
    <property type="entry name" value="Thiamin_PyroP_enz_cen_dom"/>
</dbReference>
<protein>
    <submittedName>
        <fullName evidence="8">Acetolactate synthase-1/2/3 large subunit</fullName>
        <ecNumber evidence="8">2.2.1.6</ecNumber>
    </submittedName>
</protein>
<dbReference type="InterPro" id="IPR045229">
    <property type="entry name" value="TPP_enz"/>
</dbReference>
<feature type="domain" description="Thiamine pyrophosphate enzyme central" evidence="5">
    <location>
        <begin position="195"/>
        <end position="324"/>
    </location>
</feature>
<evidence type="ECO:0000256" key="3">
    <source>
        <dbReference type="ARBA" id="ARBA00023052"/>
    </source>
</evidence>